<protein>
    <submittedName>
        <fullName evidence="2">DUF6481 family protein</fullName>
    </submittedName>
</protein>
<dbReference type="Proteomes" id="UP001259572">
    <property type="component" value="Unassembled WGS sequence"/>
</dbReference>
<feature type="compositionally biased region" description="Low complexity" evidence="1">
    <location>
        <begin position="72"/>
        <end position="85"/>
    </location>
</feature>
<evidence type="ECO:0000256" key="1">
    <source>
        <dbReference type="SAM" id="MobiDB-lite"/>
    </source>
</evidence>
<dbReference type="Pfam" id="PF20089">
    <property type="entry name" value="DUF6481"/>
    <property type="match status" value="1"/>
</dbReference>
<organism evidence="2 3">
    <name type="scientific">Sphingosinicella rhizophila</name>
    <dbReference type="NCBI Taxonomy" id="3050082"/>
    <lineage>
        <taxon>Bacteria</taxon>
        <taxon>Pseudomonadati</taxon>
        <taxon>Pseudomonadota</taxon>
        <taxon>Alphaproteobacteria</taxon>
        <taxon>Sphingomonadales</taxon>
        <taxon>Sphingosinicellaceae</taxon>
        <taxon>Sphingosinicella</taxon>
    </lineage>
</organism>
<feature type="compositionally biased region" description="Basic and acidic residues" evidence="1">
    <location>
        <begin position="48"/>
        <end position="71"/>
    </location>
</feature>
<keyword evidence="3" id="KW-1185">Reference proteome</keyword>
<proteinExistence type="predicted"/>
<feature type="compositionally biased region" description="Basic and acidic residues" evidence="1">
    <location>
        <begin position="86"/>
        <end position="98"/>
    </location>
</feature>
<dbReference type="EMBL" id="JAVUPU010000007">
    <property type="protein sequence ID" value="MDT9600039.1"/>
    <property type="molecule type" value="Genomic_DNA"/>
</dbReference>
<dbReference type="RefSeq" id="WP_315727140.1">
    <property type="nucleotide sequence ID" value="NZ_JAVUPU010000007.1"/>
</dbReference>
<comment type="caution">
    <text evidence="2">The sequence shown here is derived from an EMBL/GenBank/DDBJ whole genome shotgun (WGS) entry which is preliminary data.</text>
</comment>
<evidence type="ECO:0000313" key="2">
    <source>
        <dbReference type="EMBL" id="MDT9600039.1"/>
    </source>
</evidence>
<gene>
    <name evidence="2" type="ORF">RQX22_13850</name>
</gene>
<feature type="region of interest" description="Disordered" evidence="1">
    <location>
        <begin position="48"/>
        <end position="105"/>
    </location>
</feature>
<dbReference type="InterPro" id="IPR045510">
    <property type="entry name" value="DUF6481"/>
</dbReference>
<reference evidence="2 3" key="1">
    <citation type="submission" date="2023-05" db="EMBL/GenBank/DDBJ databases">
        <authorList>
            <person name="Guo Y."/>
        </authorList>
    </citation>
    <scope>NUCLEOTIDE SEQUENCE [LARGE SCALE GENOMIC DNA]</scope>
    <source>
        <strain evidence="2 3">GR2756</strain>
    </source>
</reference>
<evidence type="ECO:0000313" key="3">
    <source>
        <dbReference type="Proteomes" id="UP001259572"/>
    </source>
</evidence>
<accession>A0ABU3Q9H1</accession>
<name>A0ABU3Q9H1_9SPHN</name>
<sequence length="105" mass="11773">MKSYKDPSFQERIDRAAEAKQKALDKLRAKPPVDEKILAERQAARLKREAAEQEKRAARKAAEQEAKEAKAAKAAAEAKAAAPTKTEAERKAERDARYAARKNRK</sequence>